<comment type="caution">
    <text evidence="1">The sequence shown here is derived from an EMBL/GenBank/DDBJ whole genome shotgun (WGS) entry which is preliminary data.</text>
</comment>
<gene>
    <name evidence="1" type="ORF">BCT54_24770</name>
</gene>
<sequence>MKINNIRLLIVDFISGMAIYKNLNEIRRLEKYSREDLLDMSKRNYLELKKSINDNPELKIYYNSLQPKKSYSKSDYMDLSYLACVYNNRGVKKSTSGSTGQPFNYYTSIKSQSYLWAGILYSWQIAGYELGENVGILSGSALNDKSSIKKKIFNLIMNFTTYDIGSEIQHFEKNFVSDIKKRNIKFVYGYAAVLFQIAKYLKLNNEYLSVKSVVSTAENLSQEMRDLIEERFLCKVFDQYGCNDAGLSAFECKEHNGFHFLSNRAYVRQVGGMIVSTDCFNSIMPMLDYETGDLGTVSQKSCKCGLPFPIITEVSGRKNDFIKSDSRIFHSAFFTNFFKKIKGIQRYQVLQDSSGKIKVNLESTLINVNVLENAKADLVQELGTDVIFDCSGQNFYTRDNCKTPIISQVRYKL</sequence>
<proteinExistence type="predicted"/>
<dbReference type="InterPro" id="IPR042099">
    <property type="entry name" value="ANL_N_sf"/>
</dbReference>
<accession>A0A2N7JPT3</accession>
<dbReference type="Proteomes" id="UP000235533">
    <property type="component" value="Unassembled WGS sequence"/>
</dbReference>
<dbReference type="SUPFAM" id="SSF56801">
    <property type="entry name" value="Acetyl-CoA synthetase-like"/>
    <property type="match status" value="1"/>
</dbReference>
<dbReference type="PANTHER" id="PTHR36932">
    <property type="entry name" value="CAPSULAR POLYSACCHARIDE BIOSYNTHESIS PROTEIN"/>
    <property type="match status" value="1"/>
</dbReference>
<dbReference type="EMBL" id="MCZF01000185">
    <property type="protein sequence ID" value="PMM49345.1"/>
    <property type="molecule type" value="Genomic_DNA"/>
</dbReference>
<evidence type="ECO:0000313" key="2">
    <source>
        <dbReference type="Proteomes" id="UP000235533"/>
    </source>
</evidence>
<dbReference type="InterPro" id="IPR053158">
    <property type="entry name" value="CapK_Type1_Caps_Biosynth"/>
</dbReference>
<name>A0A2N7JPT3_VIBSP</name>
<evidence type="ECO:0000313" key="1">
    <source>
        <dbReference type="EMBL" id="PMM49345.1"/>
    </source>
</evidence>
<dbReference type="AlphaFoldDB" id="A0A2N7JPT3"/>
<dbReference type="PANTHER" id="PTHR36932:SF1">
    <property type="entry name" value="CAPSULAR POLYSACCHARIDE BIOSYNTHESIS PROTEIN"/>
    <property type="match status" value="1"/>
</dbReference>
<protein>
    <submittedName>
        <fullName evidence="1">Uncharacterized protein</fullName>
    </submittedName>
</protein>
<reference evidence="2" key="1">
    <citation type="submission" date="2016-07" db="EMBL/GenBank/DDBJ databases">
        <title>Nontailed viruses are major unrecognized killers of bacteria in the ocean.</title>
        <authorList>
            <person name="Kauffman K."/>
            <person name="Hussain F."/>
            <person name="Yang J."/>
            <person name="Arevalo P."/>
            <person name="Brown J."/>
            <person name="Cutler M."/>
            <person name="Kelly L."/>
            <person name="Polz M.F."/>
        </authorList>
    </citation>
    <scope>NUCLEOTIDE SEQUENCE [LARGE SCALE GENOMIC DNA]</scope>
    <source>
        <strain evidence="2">10N.261.48.B5</strain>
    </source>
</reference>
<organism evidence="1 2">
    <name type="scientific">Vibrio splendidus</name>
    <dbReference type="NCBI Taxonomy" id="29497"/>
    <lineage>
        <taxon>Bacteria</taxon>
        <taxon>Pseudomonadati</taxon>
        <taxon>Pseudomonadota</taxon>
        <taxon>Gammaproteobacteria</taxon>
        <taxon>Vibrionales</taxon>
        <taxon>Vibrionaceae</taxon>
        <taxon>Vibrio</taxon>
    </lineage>
</organism>
<dbReference type="Gene3D" id="3.40.50.12780">
    <property type="entry name" value="N-terminal domain of ligase-like"/>
    <property type="match status" value="1"/>
</dbReference>
<dbReference type="RefSeq" id="WP_102552721.1">
    <property type="nucleotide sequence ID" value="NZ_MCZF01000185.1"/>
</dbReference>